<proteinExistence type="predicted"/>
<dbReference type="AlphaFoldDB" id="Q5NAG1"/>
<reference evidence="3" key="1">
    <citation type="journal article" date="2002" name="Nature">
        <title>The genome sequence and structure of rice chromosome 1.</title>
        <authorList>
            <person name="Sasaki T."/>
            <person name="Matsumoto T."/>
            <person name="Yamamoto K."/>
            <person name="Sakata K."/>
            <person name="Baba T."/>
            <person name="Katayose Y."/>
            <person name="Wu J."/>
            <person name="Niimura Y."/>
            <person name="Cheng Z."/>
            <person name="Nagamura Y."/>
            <person name="Antonio B.A."/>
            <person name="Kanamori H."/>
            <person name="Hosokawa S."/>
            <person name="Masukawa M."/>
            <person name="Arikawa K."/>
            <person name="Chiden Y."/>
            <person name="Hayashi M."/>
            <person name="Okamoto M."/>
            <person name="Ando T."/>
            <person name="Aoki H."/>
            <person name="Arita K."/>
            <person name="Hamada M."/>
            <person name="Harada C."/>
            <person name="Hijishita S."/>
            <person name="Honda M."/>
            <person name="Ichikawa Y."/>
            <person name="Idonuma A."/>
            <person name="Iijima M."/>
            <person name="Ikeda M."/>
            <person name="Ikeno M."/>
            <person name="Itoh S."/>
            <person name="Itoh T."/>
            <person name="Itoh Y."/>
            <person name="Itoh Y."/>
            <person name="Iwabuchi A."/>
            <person name="Kamiya K."/>
            <person name="Karasawa W."/>
            <person name="Katagiri S."/>
            <person name="Kikuta A."/>
            <person name="Kobayashi N."/>
            <person name="Kono I."/>
            <person name="Machita K."/>
            <person name="Maehara T."/>
            <person name="Mizuno H."/>
            <person name="Mizubayashi T."/>
            <person name="Mukai Y."/>
            <person name="Nagasaki H."/>
            <person name="Nakashima M."/>
            <person name="Nakama Y."/>
            <person name="Nakamichi Y."/>
            <person name="Nakamura M."/>
            <person name="Namiki N."/>
            <person name="Negishi M."/>
            <person name="Ohta I."/>
            <person name="Ono N."/>
            <person name="Saji S."/>
            <person name="Sakai K."/>
            <person name="Shibata M."/>
            <person name="Shimokawa T."/>
            <person name="Shomura A."/>
            <person name="Song J."/>
            <person name="Takazaki Y."/>
            <person name="Terasawa K."/>
            <person name="Tsuji K."/>
            <person name="Waki K."/>
            <person name="Yamagata H."/>
            <person name="Yamane H."/>
            <person name="Yoshiki S."/>
            <person name="Yoshihara R."/>
            <person name="Yukawa K."/>
            <person name="Zhong H."/>
            <person name="Iwama H."/>
            <person name="Endo T."/>
            <person name="Ito H."/>
            <person name="Hahn J.H."/>
            <person name="Kim H.I."/>
            <person name="Eun M.Y."/>
            <person name="Yano M."/>
            <person name="Jiang J."/>
            <person name="Gojobori T."/>
        </authorList>
    </citation>
    <scope>NUCLEOTIDE SEQUENCE</scope>
</reference>
<evidence type="ECO:0000313" key="2">
    <source>
        <dbReference type="EMBL" id="BAD81502.1"/>
    </source>
</evidence>
<feature type="compositionally biased region" description="Basic and acidic residues" evidence="1">
    <location>
        <begin position="71"/>
        <end position="86"/>
    </location>
</feature>
<protein>
    <submittedName>
        <fullName evidence="3">Uncharacterized protein</fullName>
    </submittedName>
</protein>
<accession>Q5NAG1</accession>
<feature type="region of interest" description="Disordered" evidence="1">
    <location>
        <begin position="109"/>
        <end position="149"/>
    </location>
</feature>
<feature type="compositionally biased region" description="Basic and acidic residues" evidence="1">
    <location>
        <begin position="23"/>
        <end position="38"/>
    </location>
</feature>
<gene>
    <name evidence="2" type="ORF">P0443E07.10</name>
    <name evidence="3" type="ORF">P0492F05.19</name>
</gene>
<evidence type="ECO:0000313" key="3">
    <source>
        <dbReference type="EMBL" id="BAD81545.1"/>
    </source>
</evidence>
<dbReference type="Proteomes" id="UP000817658">
    <property type="component" value="Chromosome 1"/>
</dbReference>
<evidence type="ECO:0000313" key="4">
    <source>
        <dbReference type="Proteomes" id="UP000000763"/>
    </source>
</evidence>
<reference evidence="4" key="2">
    <citation type="journal article" date="2005" name="Nature">
        <title>The map-based sequence of the rice genome.</title>
        <authorList>
            <consortium name="International rice genome sequencing project (IRGSP)"/>
            <person name="Matsumoto T."/>
            <person name="Wu J."/>
            <person name="Kanamori H."/>
            <person name="Katayose Y."/>
            <person name="Fujisawa M."/>
            <person name="Namiki N."/>
            <person name="Mizuno H."/>
            <person name="Yamamoto K."/>
            <person name="Antonio B.A."/>
            <person name="Baba T."/>
            <person name="Sakata K."/>
            <person name="Nagamura Y."/>
            <person name="Aoki H."/>
            <person name="Arikawa K."/>
            <person name="Arita K."/>
            <person name="Bito T."/>
            <person name="Chiden Y."/>
            <person name="Fujitsuka N."/>
            <person name="Fukunaka R."/>
            <person name="Hamada M."/>
            <person name="Harada C."/>
            <person name="Hayashi A."/>
            <person name="Hijishita S."/>
            <person name="Honda M."/>
            <person name="Hosokawa S."/>
            <person name="Ichikawa Y."/>
            <person name="Idonuma A."/>
            <person name="Iijima M."/>
            <person name="Ikeda M."/>
            <person name="Ikeno M."/>
            <person name="Ito K."/>
            <person name="Ito S."/>
            <person name="Ito T."/>
            <person name="Ito Y."/>
            <person name="Ito Y."/>
            <person name="Iwabuchi A."/>
            <person name="Kamiya K."/>
            <person name="Karasawa W."/>
            <person name="Kurita K."/>
            <person name="Katagiri S."/>
            <person name="Kikuta A."/>
            <person name="Kobayashi H."/>
            <person name="Kobayashi N."/>
            <person name="Machita K."/>
            <person name="Maehara T."/>
            <person name="Masukawa M."/>
            <person name="Mizubayashi T."/>
            <person name="Mukai Y."/>
            <person name="Nagasaki H."/>
            <person name="Nagata Y."/>
            <person name="Naito S."/>
            <person name="Nakashima M."/>
            <person name="Nakama Y."/>
            <person name="Nakamichi Y."/>
            <person name="Nakamura M."/>
            <person name="Meguro A."/>
            <person name="Negishi M."/>
            <person name="Ohta I."/>
            <person name="Ohta T."/>
            <person name="Okamoto M."/>
            <person name="Ono N."/>
            <person name="Saji S."/>
            <person name="Sakaguchi M."/>
            <person name="Sakai K."/>
            <person name="Shibata M."/>
            <person name="Shimokawa T."/>
            <person name="Song J."/>
            <person name="Takazaki Y."/>
            <person name="Terasawa K."/>
            <person name="Tsugane M."/>
            <person name="Tsuji K."/>
            <person name="Ueda S."/>
            <person name="Waki K."/>
            <person name="Yamagata H."/>
            <person name="Yamamoto M."/>
            <person name="Yamamoto S."/>
            <person name="Yamane H."/>
            <person name="Yoshiki S."/>
            <person name="Yoshihara R."/>
            <person name="Yukawa K."/>
            <person name="Zhong H."/>
            <person name="Yano M."/>
            <person name="Yuan Q."/>
            <person name="Ouyang S."/>
            <person name="Liu J."/>
            <person name="Jones K.M."/>
            <person name="Gansberger K."/>
            <person name="Moffat K."/>
            <person name="Hill J."/>
            <person name="Bera J."/>
            <person name="Fadrosh D."/>
            <person name="Jin S."/>
            <person name="Johri S."/>
            <person name="Kim M."/>
            <person name="Overton L."/>
            <person name="Reardon M."/>
            <person name="Tsitrin T."/>
            <person name="Vuong H."/>
            <person name="Weaver B."/>
            <person name="Ciecko A."/>
            <person name="Tallon L."/>
            <person name="Jackson J."/>
            <person name="Pai G."/>
            <person name="Aken S.V."/>
            <person name="Utterback T."/>
            <person name="Reidmuller S."/>
            <person name="Feldblyum T."/>
            <person name="Hsiao J."/>
            <person name="Zismann V."/>
            <person name="Iobst S."/>
            <person name="de Vazeille A.R."/>
            <person name="Buell C.R."/>
            <person name="Ying K."/>
            <person name="Li Y."/>
            <person name="Lu T."/>
            <person name="Huang Y."/>
            <person name="Zhao Q."/>
            <person name="Feng Q."/>
            <person name="Zhang L."/>
            <person name="Zhu J."/>
            <person name="Weng Q."/>
            <person name="Mu J."/>
            <person name="Lu Y."/>
            <person name="Fan D."/>
            <person name="Liu Y."/>
            <person name="Guan J."/>
            <person name="Zhang Y."/>
            <person name="Yu S."/>
            <person name="Liu X."/>
            <person name="Zhang Y."/>
            <person name="Hong G."/>
            <person name="Han B."/>
            <person name="Choisne N."/>
            <person name="Demange N."/>
            <person name="Orjeda G."/>
            <person name="Samain S."/>
            <person name="Cattolico L."/>
            <person name="Pelletier E."/>
            <person name="Couloux A."/>
            <person name="Segurens B."/>
            <person name="Wincker P."/>
            <person name="D'Hont A."/>
            <person name="Scarpelli C."/>
            <person name="Weissenbach J."/>
            <person name="Salanoubat M."/>
            <person name="Quetier F."/>
            <person name="Yu Y."/>
            <person name="Kim H.R."/>
            <person name="Rambo T."/>
            <person name="Currie J."/>
            <person name="Collura K."/>
            <person name="Luo M."/>
            <person name="Yang T."/>
            <person name="Ammiraju J.S.S."/>
            <person name="Engler F."/>
            <person name="Soderlund C."/>
            <person name="Wing R.A."/>
            <person name="Palmer L.E."/>
            <person name="de la Bastide M."/>
            <person name="Spiegel L."/>
            <person name="Nascimento L."/>
            <person name="Zutavern T."/>
            <person name="O'Shaughnessy A."/>
            <person name="Dike S."/>
            <person name="Dedhia N."/>
            <person name="Preston R."/>
            <person name="Balija V."/>
            <person name="McCombie W.R."/>
            <person name="Chow T."/>
            <person name="Chen H."/>
            <person name="Chung M."/>
            <person name="Chen C."/>
            <person name="Shaw J."/>
            <person name="Wu H."/>
            <person name="Hsiao K."/>
            <person name="Chao Y."/>
            <person name="Chu M."/>
            <person name="Cheng C."/>
            <person name="Hour A."/>
            <person name="Lee P."/>
            <person name="Lin S."/>
            <person name="Lin Y."/>
            <person name="Liou J."/>
            <person name="Liu S."/>
            <person name="Hsing Y."/>
            <person name="Raghuvanshi S."/>
            <person name="Mohanty A."/>
            <person name="Bharti A.K."/>
            <person name="Gaur A."/>
            <person name="Gupta V."/>
            <person name="Kumar D."/>
            <person name="Ravi V."/>
            <person name="Vij S."/>
            <person name="Kapur A."/>
            <person name="Khurana P."/>
            <person name="Khurana P."/>
            <person name="Khurana J.P."/>
            <person name="Tyagi A.K."/>
            <person name="Gaikwad K."/>
            <person name="Singh A."/>
            <person name="Dalal V."/>
            <person name="Srivastava S."/>
            <person name="Dixit A."/>
            <person name="Pal A.K."/>
            <person name="Ghazi I.A."/>
            <person name="Yadav M."/>
            <person name="Pandit A."/>
            <person name="Bhargava A."/>
            <person name="Sureshbabu K."/>
            <person name="Batra K."/>
            <person name="Sharma T.R."/>
            <person name="Mohapatra T."/>
            <person name="Singh N.K."/>
            <person name="Messing J."/>
            <person name="Nelson A.B."/>
            <person name="Fuks G."/>
            <person name="Kavchok S."/>
            <person name="Keizer G."/>
            <person name="Linton E."/>
            <person name="Llaca V."/>
            <person name="Song R."/>
            <person name="Tanyolac B."/>
            <person name="Young S."/>
            <person name="Ho-Il K."/>
            <person name="Hahn J.H."/>
            <person name="Sangsakoo G."/>
            <person name="Vanavichit A."/>
            <person name="de Mattos Luiz.A.T."/>
            <person name="Zimmer P.D."/>
            <person name="Malone G."/>
            <person name="Dellagostin O."/>
            <person name="de Oliveira A.C."/>
            <person name="Bevan M."/>
            <person name="Bancroft I."/>
            <person name="Minx P."/>
            <person name="Cordum H."/>
            <person name="Wilson R."/>
            <person name="Cheng Z."/>
            <person name="Jin W."/>
            <person name="Jiang J."/>
            <person name="Leong S.A."/>
            <person name="Iwama H."/>
            <person name="Gojobori T."/>
            <person name="Itoh T."/>
            <person name="Niimura Y."/>
            <person name="Fujii Y."/>
            <person name="Habara T."/>
            <person name="Sakai H."/>
            <person name="Sato Y."/>
            <person name="Wilson G."/>
            <person name="Kumar K."/>
            <person name="McCouch S."/>
            <person name="Juretic N."/>
            <person name="Hoen D."/>
            <person name="Wright S."/>
            <person name="Bruskiewich R."/>
            <person name="Bureau T."/>
            <person name="Miyao A."/>
            <person name="Hirochika H."/>
            <person name="Nishikawa T."/>
            <person name="Kadowaki K."/>
            <person name="Sugiura M."/>
            <person name="Burr B."/>
            <person name="Sasaki T."/>
        </authorList>
    </citation>
    <scope>NUCLEOTIDE SEQUENCE [LARGE SCALE GENOMIC DNA]</scope>
    <source>
        <strain evidence="4">cv. Nipponbare</strain>
    </source>
</reference>
<dbReference type="Proteomes" id="UP000000763">
    <property type="component" value="Chromosome 1"/>
</dbReference>
<feature type="region of interest" description="Disordered" evidence="1">
    <location>
        <begin position="22"/>
        <end position="86"/>
    </location>
</feature>
<sequence length="149" mass="16115">MWDPQVSYTKIIRKGGAYVVPHNGERRRSGGRWAERHATARRGRVACGGQERREAARGGRARGGAARGGRASREAARGGRARREAALVDRARREAALVDRARREAALIDRARREGSDPDVTIEDVGGGGQARRKAHSATGKGGRAPTRM</sequence>
<dbReference type="EMBL" id="AP002902">
    <property type="protein sequence ID" value="BAD81545.1"/>
    <property type="molecule type" value="Genomic_DNA"/>
</dbReference>
<name>Q5NAG1_ORYSJ</name>
<reference evidence="4" key="3">
    <citation type="journal article" date="2008" name="Nucleic Acids Res.">
        <title>The rice annotation project database (RAP-DB): 2008 update.</title>
        <authorList>
            <consortium name="The rice annotation project (RAP)"/>
        </authorList>
    </citation>
    <scope>GENOME REANNOTATION</scope>
    <source>
        <strain evidence="4">cv. Nipponbare</strain>
    </source>
</reference>
<evidence type="ECO:0000256" key="1">
    <source>
        <dbReference type="SAM" id="MobiDB-lite"/>
    </source>
</evidence>
<dbReference type="EMBL" id="AP002900">
    <property type="protein sequence ID" value="BAD81502.1"/>
    <property type="molecule type" value="Genomic_DNA"/>
</dbReference>
<organism evidence="3">
    <name type="scientific">Oryza sativa subsp. japonica</name>
    <name type="common">Rice</name>
    <dbReference type="NCBI Taxonomy" id="39947"/>
    <lineage>
        <taxon>Eukaryota</taxon>
        <taxon>Viridiplantae</taxon>
        <taxon>Streptophyta</taxon>
        <taxon>Embryophyta</taxon>
        <taxon>Tracheophyta</taxon>
        <taxon>Spermatophyta</taxon>
        <taxon>Magnoliopsida</taxon>
        <taxon>Liliopsida</taxon>
        <taxon>Poales</taxon>
        <taxon>Poaceae</taxon>
        <taxon>BOP clade</taxon>
        <taxon>Oryzoideae</taxon>
        <taxon>Oryzeae</taxon>
        <taxon>Oryzinae</taxon>
        <taxon>Oryza</taxon>
        <taxon>Oryza sativa</taxon>
    </lineage>
</organism>